<keyword evidence="11" id="KW-1185">Reference proteome</keyword>
<sequence>MVAGFLVVAWLQVVAALLAVLLVLDLLPGTVAVQVAVPLAIATAGLLCYATMRALRLRRPSPAGVPVTRERAPKLWTMIDEAAAAAGVAPPDGVTVVASAAATLVERARLGGLVGGHRELYLGLPLFQAWDEARLRAVVAHELAHGSPRLGGRFAPVARRGRVVLSRVVPRIPARSPAGPVLRLWARWYRAVDDPYSRAHELAADRVAAEFAGARVAAAVLRDGPVLEGMQELFHVEYLSPGWQAGLVPDDVFGGFLRVLAARAEDAALLRARGPQEPAEWDPHPPLAERLAALAAITPEGPDPISPPAGDLVPDLPGLGRALQAVAYPVAGRETVSWDEFFGAARTAEMEREADASLRALSHAAGTPVTTIDDVLRLSEDGHLTKLAEFILADLPSPAGPSAPRTPPTNSSPNTPPTNSSPSAPPTGSSRGAPPTNSSPGASPIGSSADYPPAGASTPGAQAAAISPEGTSLASDAERGDASPGEPSLPGGASSRDGAFLPGGATTPHDPSLPGGLAASRDPSLPGGSAASRDPSLPGGSAASRDPSLPGGSAASHDPSLLGGSAASRDPSLLGGSAASRDPSLAGGLAASGGAFPPGGSPPAFGGRLPAEEIAARVTELITLLLALTALHDGRARWRHSWTGAAELVSIDGSHLDLHGPAVLAGDPATVGEAREWLATLGIDITASAGGGGRPAARVPVLGGVVNLLVDGARTDLLVVETGLVLVAGLPRTRHAEAKRRLTRLASDGVLADGSPAHRRLVPTQPGSGASQGGPGTGPARSAAAAAGNGPAVAGAGSGSAARAGSAAGGGSGFVAARAGSAAGAASGSAARAGSAAGGGSGFVAAGADSAAGARSGSAAAGTGSGSAATGAGSGSGPAPGGDGGSVATLPVVDEGVQTRFVPFADVASVVAGRNGRRHWEIGLRDGSRLGVRAALDSEELPGGWAALDEAVSFLTRTRHNG</sequence>
<gene>
    <name evidence="10" type="ORF">Ade02nite_22950</name>
</gene>
<dbReference type="EMBL" id="BOMI01000037">
    <property type="protein sequence ID" value="GID73654.1"/>
    <property type="molecule type" value="Genomic_DNA"/>
</dbReference>
<feature type="compositionally biased region" description="Low complexity" evidence="7">
    <location>
        <begin position="585"/>
        <end position="595"/>
    </location>
</feature>
<keyword evidence="6" id="KW-0482">Metalloprotease</keyword>
<feature type="region of interest" description="Disordered" evidence="7">
    <location>
        <begin position="854"/>
        <end position="888"/>
    </location>
</feature>
<feature type="region of interest" description="Disordered" evidence="7">
    <location>
        <begin position="585"/>
        <end position="604"/>
    </location>
</feature>
<comment type="cofactor">
    <cofactor evidence="1">
        <name>Zn(2+)</name>
        <dbReference type="ChEBI" id="CHEBI:29105"/>
    </cofactor>
</comment>
<feature type="compositionally biased region" description="Low complexity" evidence="7">
    <location>
        <begin position="408"/>
        <end position="465"/>
    </location>
</feature>
<keyword evidence="2" id="KW-0645">Protease</keyword>
<evidence type="ECO:0000256" key="8">
    <source>
        <dbReference type="SAM" id="Phobius"/>
    </source>
</evidence>
<evidence type="ECO:0000256" key="5">
    <source>
        <dbReference type="ARBA" id="ARBA00022833"/>
    </source>
</evidence>
<evidence type="ECO:0000256" key="3">
    <source>
        <dbReference type="ARBA" id="ARBA00022723"/>
    </source>
</evidence>
<feature type="region of interest" description="Disordered" evidence="7">
    <location>
        <begin position="395"/>
        <end position="580"/>
    </location>
</feature>
<feature type="compositionally biased region" description="Low complexity" evidence="7">
    <location>
        <begin position="778"/>
        <end position="802"/>
    </location>
</feature>
<feature type="compositionally biased region" description="Gly residues" evidence="7">
    <location>
        <begin position="872"/>
        <end position="885"/>
    </location>
</feature>
<feature type="compositionally biased region" description="Pro residues" evidence="7">
    <location>
        <begin position="398"/>
        <end position="407"/>
    </location>
</feature>
<reference evidence="10 11" key="1">
    <citation type="submission" date="2021-01" db="EMBL/GenBank/DDBJ databases">
        <title>Whole genome shotgun sequence of Actinoplanes deccanensis NBRC 13994.</title>
        <authorList>
            <person name="Komaki H."/>
            <person name="Tamura T."/>
        </authorList>
    </citation>
    <scope>NUCLEOTIDE SEQUENCE [LARGE SCALE GENOMIC DNA]</scope>
    <source>
        <strain evidence="10 11">NBRC 13994</strain>
    </source>
</reference>
<feature type="domain" description="Peptidase M48" evidence="9">
    <location>
        <begin position="71"/>
        <end position="296"/>
    </location>
</feature>
<evidence type="ECO:0000259" key="9">
    <source>
        <dbReference type="Pfam" id="PF01435"/>
    </source>
</evidence>
<keyword evidence="3" id="KW-0479">Metal-binding</keyword>
<comment type="caution">
    <text evidence="10">The sequence shown here is derived from an EMBL/GenBank/DDBJ whole genome shotgun (WGS) entry which is preliminary data.</text>
</comment>
<evidence type="ECO:0000313" key="11">
    <source>
        <dbReference type="Proteomes" id="UP000609879"/>
    </source>
</evidence>
<dbReference type="CDD" id="cd07328">
    <property type="entry name" value="M48_Ste24p_like"/>
    <property type="match status" value="1"/>
</dbReference>
<feature type="region of interest" description="Disordered" evidence="7">
    <location>
        <begin position="749"/>
        <end position="802"/>
    </location>
</feature>
<feature type="transmembrane region" description="Helical" evidence="8">
    <location>
        <begin position="31"/>
        <end position="52"/>
    </location>
</feature>
<keyword evidence="4" id="KW-0378">Hydrolase</keyword>
<dbReference type="InterPro" id="IPR001915">
    <property type="entry name" value="Peptidase_M48"/>
</dbReference>
<evidence type="ECO:0000256" key="2">
    <source>
        <dbReference type="ARBA" id="ARBA00022670"/>
    </source>
</evidence>
<evidence type="ECO:0000256" key="4">
    <source>
        <dbReference type="ARBA" id="ARBA00022801"/>
    </source>
</evidence>
<protein>
    <recommendedName>
        <fullName evidence="9">Peptidase M48 domain-containing protein</fullName>
    </recommendedName>
</protein>
<keyword evidence="5" id="KW-0862">Zinc</keyword>
<dbReference type="Gene3D" id="3.30.2010.10">
    <property type="entry name" value="Metalloproteases ('zincins'), catalytic domain"/>
    <property type="match status" value="1"/>
</dbReference>
<evidence type="ECO:0000256" key="7">
    <source>
        <dbReference type="SAM" id="MobiDB-lite"/>
    </source>
</evidence>
<feature type="compositionally biased region" description="Low complexity" evidence="7">
    <location>
        <begin position="854"/>
        <end position="871"/>
    </location>
</feature>
<proteinExistence type="predicted"/>
<evidence type="ECO:0000313" key="10">
    <source>
        <dbReference type="EMBL" id="GID73654.1"/>
    </source>
</evidence>
<organism evidence="10 11">
    <name type="scientific">Paractinoplanes deccanensis</name>
    <dbReference type="NCBI Taxonomy" id="113561"/>
    <lineage>
        <taxon>Bacteria</taxon>
        <taxon>Bacillati</taxon>
        <taxon>Actinomycetota</taxon>
        <taxon>Actinomycetes</taxon>
        <taxon>Micromonosporales</taxon>
        <taxon>Micromonosporaceae</taxon>
        <taxon>Paractinoplanes</taxon>
    </lineage>
</organism>
<keyword evidence="8" id="KW-0812">Transmembrane</keyword>
<evidence type="ECO:0000256" key="6">
    <source>
        <dbReference type="ARBA" id="ARBA00023049"/>
    </source>
</evidence>
<evidence type="ECO:0000256" key="1">
    <source>
        <dbReference type="ARBA" id="ARBA00001947"/>
    </source>
</evidence>
<accession>A0ABQ3Y0X1</accession>
<keyword evidence="8" id="KW-1133">Transmembrane helix</keyword>
<keyword evidence="8" id="KW-0472">Membrane</keyword>
<dbReference type="Pfam" id="PF01435">
    <property type="entry name" value="Peptidase_M48"/>
    <property type="match status" value="1"/>
</dbReference>
<dbReference type="Proteomes" id="UP000609879">
    <property type="component" value="Unassembled WGS sequence"/>
</dbReference>
<name>A0ABQ3Y0X1_9ACTN</name>